<feature type="domain" description="C2H2-type" evidence="7">
    <location>
        <begin position="273"/>
        <end position="301"/>
    </location>
</feature>
<dbReference type="GO" id="GO:0005634">
    <property type="term" value="C:nucleus"/>
    <property type="evidence" value="ECO:0007669"/>
    <property type="project" value="InterPro"/>
</dbReference>
<evidence type="ECO:0000259" key="7">
    <source>
        <dbReference type="PROSITE" id="PS50157"/>
    </source>
</evidence>
<dbReference type="eggNOG" id="KOG1721">
    <property type="taxonomic scope" value="Eukaryota"/>
</dbReference>
<feature type="compositionally biased region" description="Basic and acidic residues" evidence="6">
    <location>
        <begin position="222"/>
        <end position="234"/>
    </location>
</feature>
<evidence type="ECO:0000256" key="6">
    <source>
        <dbReference type="SAM" id="MobiDB-lite"/>
    </source>
</evidence>
<dbReference type="OrthoDB" id="6077919at2759"/>
<evidence type="ECO:0000256" key="1">
    <source>
        <dbReference type="ARBA" id="ARBA00022723"/>
    </source>
</evidence>
<dbReference type="VEuPathDB" id="VectorBase:MDOMA2_013584"/>
<dbReference type="Gene3D" id="3.40.1800.20">
    <property type="match status" value="1"/>
</dbReference>
<dbReference type="InterPro" id="IPR013087">
    <property type="entry name" value="Znf_C2H2_type"/>
</dbReference>
<dbReference type="SUPFAM" id="SSF57716">
    <property type="entry name" value="Glucocorticoid receptor-like (DNA-binding domain)"/>
    <property type="match status" value="1"/>
</dbReference>
<evidence type="ECO:0000313" key="8">
    <source>
        <dbReference type="EnsemblMetazoa" id="MDOA011138-PA"/>
    </source>
</evidence>
<dbReference type="Gene3D" id="3.30.160.60">
    <property type="entry name" value="Classic Zinc Finger"/>
    <property type="match status" value="5"/>
</dbReference>
<keyword evidence="3 5" id="KW-0863">Zinc-finger</keyword>
<feature type="domain" description="C2H2-type" evidence="7">
    <location>
        <begin position="515"/>
        <end position="543"/>
    </location>
</feature>
<dbReference type="PANTHER" id="PTHR24379">
    <property type="entry name" value="KRAB AND ZINC FINGER DOMAIN-CONTAINING"/>
    <property type="match status" value="1"/>
</dbReference>
<organism evidence="8">
    <name type="scientific">Musca domestica</name>
    <name type="common">House fly</name>
    <dbReference type="NCBI Taxonomy" id="7370"/>
    <lineage>
        <taxon>Eukaryota</taxon>
        <taxon>Metazoa</taxon>
        <taxon>Ecdysozoa</taxon>
        <taxon>Arthropoda</taxon>
        <taxon>Hexapoda</taxon>
        <taxon>Insecta</taxon>
        <taxon>Pterygota</taxon>
        <taxon>Neoptera</taxon>
        <taxon>Endopterygota</taxon>
        <taxon>Diptera</taxon>
        <taxon>Brachycera</taxon>
        <taxon>Muscomorpha</taxon>
        <taxon>Muscoidea</taxon>
        <taxon>Muscidae</taxon>
        <taxon>Musca</taxon>
    </lineage>
</organism>
<dbReference type="SMART" id="SM00868">
    <property type="entry name" value="zf-AD"/>
    <property type="match status" value="1"/>
</dbReference>
<dbReference type="SMART" id="SM00355">
    <property type="entry name" value="ZnF_C2H2"/>
    <property type="match status" value="12"/>
</dbReference>
<sequence>MADVKLQLCRLCLNASSAGHLENLCDDYGQHNEKYSITVEYFDSKIFDVEHHLKMLCMTCWQHIEEFHSFQTTVLESRTKLERLQWHEEDTHLYNPGIVKVESEDMYYESVVEEEQADEKSHEGMHCGGGIVKEEVDYSYPDTMTDNEILNGKGFTVMNVNPDEKMLKSQHGEYPMPKKNNLHGNEQENNSSLDISEGKSHAHLSACKSSDLGLSKPKRRKQSVDKDIQENTTDPRIDDVDLTAFVKVPQARPLKSKREEELDNIIAQWKSNLECRHCRKTFDTYTLLREHFRERHRQEEFYIECCELKIKKRGHLVEHIRMHIDYKAFKCTICARRFNRKRNLQAHMQRMHNINNLESIPVCDNAETLSVTNYAEIEDNDEFISQYLPNIECVICKDIFATFTLLEEHFKQEHSPEECHILCCGFRLQQQSTIVNHLRVHTHPRKYKCELCNACFTMPHTLDYHRRMEHNANNNGGIIYQDSVTMEDNSYLEINTEKFTQQESDDFIGQWLTTLECELCKETFPNFTLLHDHFGDVHPNEKVFVRCCDKQFFTRSKIQRHIGVHLCNKAFKCELCGKRYSKKATIQNHMLKQHYGSIPKTDSKKTSIEKAAAAAAPNKRKSIKELDEIIAKWRPTLECLECHESCSTFTLLQTHFRQQHPAQVCYILCCECKFVGRHDLEEHIRYHNDPDVFKCSYCDRRFARKRDSMRHMKTCNGSSSSGGERLGDCKIEKGV</sequence>
<dbReference type="VEuPathDB" id="VectorBase:MDOA011138"/>
<accession>A0A1I8N3F9</accession>
<dbReference type="RefSeq" id="XP_005186999.2">
    <property type="nucleotide sequence ID" value="XM_005186942.4"/>
</dbReference>
<dbReference type="Pfam" id="PF00096">
    <property type="entry name" value="zf-C2H2"/>
    <property type="match status" value="1"/>
</dbReference>
<dbReference type="KEGG" id="mde:101899312"/>
<proteinExistence type="predicted"/>
<evidence type="ECO:0000256" key="2">
    <source>
        <dbReference type="ARBA" id="ARBA00022737"/>
    </source>
</evidence>
<keyword evidence="4" id="KW-0862">Zinc</keyword>
<evidence type="ECO:0000256" key="4">
    <source>
        <dbReference type="ARBA" id="ARBA00022833"/>
    </source>
</evidence>
<feature type="domain" description="C2H2-type" evidence="7">
    <location>
        <begin position="329"/>
        <end position="352"/>
    </location>
</feature>
<name>A0A1I8N3F9_MUSDO</name>
<feature type="compositionally biased region" description="Polar residues" evidence="6">
    <location>
        <begin position="182"/>
        <end position="194"/>
    </location>
</feature>
<feature type="domain" description="C2H2-type" evidence="7">
    <location>
        <begin position="571"/>
        <end position="599"/>
    </location>
</feature>
<dbReference type="InterPro" id="IPR012934">
    <property type="entry name" value="Znf_AD"/>
</dbReference>
<dbReference type="Pfam" id="PF13894">
    <property type="entry name" value="zf-C2H2_4"/>
    <property type="match status" value="1"/>
</dbReference>
<evidence type="ECO:0000256" key="5">
    <source>
        <dbReference type="PROSITE-ProRule" id="PRU00042"/>
    </source>
</evidence>
<dbReference type="SUPFAM" id="SSF57667">
    <property type="entry name" value="beta-beta-alpha zinc fingers"/>
    <property type="match status" value="4"/>
</dbReference>
<feature type="domain" description="C2H2-type" evidence="7">
    <location>
        <begin position="693"/>
        <end position="720"/>
    </location>
</feature>
<dbReference type="EnsemblMetazoa" id="MDOA011138-RA">
    <property type="protein sequence ID" value="MDOA011138-PA"/>
    <property type="gene ID" value="MDOA011138"/>
</dbReference>
<feature type="region of interest" description="Disordered" evidence="6">
    <location>
        <begin position="168"/>
        <end position="234"/>
    </location>
</feature>
<gene>
    <name evidence="8" type="primary">101899312</name>
</gene>
<evidence type="ECO:0000256" key="3">
    <source>
        <dbReference type="ARBA" id="ARBA00022771"/>
    </source>
</evidence>
<reference evidence="8" key="1">
    <citation type="submission" date="2020-05" db="UniProtKB">
        <authorList>
            <consortium name="EnsemblMetazoa"/>
        </authorList>
    </citation>
    <scope>IDENTIFICATION</scope>
    <source>
        <strain evidence="8">Aabys</strain>
    </source>
</reference>
<protein>
    <recommendedName>
        <fullName evidence="7">C2H2-type domain-containing protein</fullName>
    </recommendedName>
</protein>
<dbReference type="GO" id="GO:0008270">
    <property type="term" value="F:zinc ion binding"/>
    <property type="evidence" value="ECO:0007669"/>
    <property type="project" value="UniProtKB-KW"/>
</dbReference>
<feature type="domain" description="C2H2-type" evidence="7">
    <location>
        <begin position="447"/>
        <end position="475"/>
    </location>
</feature>
<keyword evidence="2" id="KW-0677">Repeat</keyword>
<dbReference type="Pfam" id="PF07776">
    <property type="entry name" value="zf-AD"/>
    <property type="match status" value="1"/>
</dbReference>
<keyword evidence="1" id="KW-0479">Metal-binding</keyword>
<dbReference type="AlphaFoldDB" id="A0A1I8N3F9"/>
<dbReference type="PROSITE" id="PS50157">
    <property type="entry name" value="ZINC_FINGER_C2H2_2"/>
    <property type="match status" value="7"/>
</dbReference>
<feature type="domain" description="C2H2-type" evidence="7">
    <location>
        <begin position="417"/>
        <end position="446"/>
    </location>
</feature>
<dbReference type="PROSITE" id="PS00028">
    <property type="entry name" value="ZINC_FINGER_C2H2_1"/>
    <property type="match status" value="8"/>
</dbReference>
<dbReference type="InterPro" id="IPR036236">
    <property type="entry name" value="Znf_C2H2_sf"/>
</dbReference>
<dbReference type="PANTHER" id="PTHR24379:SF121">
    <property type="entry name" value="C2H2-TYPE DOMAIN-CONTAINING PROTEIN"/>
    <property type="match status" value="1"/>
</dbReference>